<dbReference type="EMBL" id="MU006091">
    <property type="protein sequence ID" value="KAF2841290.1"/>
    <property type="molecule type" value="Genomic_DNA"/>
</dbReference>
<evidence type="ECO:0000313" key="7">
    <source>
        <dbReference type="Proteomes" id="UP000799429"/>
    </source>
</evidence>
<dbReference type="InterPro" id="IPR004695">
    <property type="entry name" value="SLAC1/Mae1/Ssu1/TehA"/>
</dbReference>
<reference evidence="6" key="1">
    <citation type="journal article" date="2020" name="Stud. Mycol.">
        <title>101 Dothideomycetes genomes: a test case for predicting lifestyles and emergence of pathogens.</title>
        <authorList>
            <person name="Haridas S."/>
            <person name="Albert R."/>
            <person name="Binder M."/>
            <person name="Bloem J."/>
            <person name="Labutti K."/>
            <person name="Salamov A."/>
            <person name="Andreopoulos B."/>
            <person name="Baker S."/>
            <person name="Barry K."/>
            <person name="Bills G."/>
            <person name="Bluhm B."/>
            <person name="Cannon C."/>
            <person name="Castanera R."/>
            <person name="Culley D."/>
            <person name="Daum C."/>
            <person name="Ezra D."/>
            <person name="Gonzalez J."/>
            <person name="Henrissat B."/>
            <person name="Kuo A."/>
            <person name="Liang C."/>
            <person name="Lipzen A."/>
            <person name="Lutzoni F."/>
            <person name="Magnuson J."/>
            <person name="Mondo S."/>
            <person name="Nolan M."/>
            <person name="Ohm R."/>
            <person name="Pangilinan J."/>
            <person name="Park H.-J."/>
            <person name="Ramirez L."/>
            <person name="Alfaro M."/>
            <person name="Sun H."/>
            <person name="Tritt A."/>
            <person name="Yoshinaga Y."/>
            <person name="Zwiers L.-H."/>
            <person name="Turgeon B."/>
            <person name="Goodwin S."/>
            <person name="Spatafora J."/>
            <person name="Crous P."/>
            <person name="Grigoriev I."/>
        </authorList>
    </citation>
    <scope>NUCLEOTIDE SEQUENCE</scope>
    <source>
        <strain evidence="6">CBS 101060</strain>
    </source>
</reference>
<proteinExistence type="predicted"/>
<comment type="caution">
    <text evidence="6">The sequence shown here is derived from an EMBL/GenBank/DDBJ whole genome shotgun (WGS) entry which is preliminary data.</text>
</comment>
<feature type="transmembrane region" description="Helical" evidence="5">
    <location>
        <begin position="20"/>
        <end position="43"/>
    </location>
</feature>
<keyword evidence="7" id="KW-1185">Reference proteome</keyword>
<feature type="transmembrane region" description="Helical" evidence="5">
    <location>
        <begin position="158"/>
        <end position="181"/>
    </location>
</feature>
<accession>A0A9P4VTB2</accession>
<comment type="subcellular location">
    <subcellularLocation>
        <location evidence="1">Membrane</location>
        <topology evidence="1">Multi-pass membrane protein</topology>
    </subcellularLocation>
</comment>
<protein>
    <submittedName>
        <fullName evidence="6">C4-dicarboxylate transporter/malic acid transport protein</fullName>
    </submittedName>
</protein>
<evidence type="ECO:0000313" key="6">
    <source>
        <dbReference type="EMBL" id="KAF2841290.1"/>
    </source>
</evidence>
<dbReference type="Gene3D" id="1.50.10.150">
    <property type="entry name" value="Voltage-dependent anion channel"/>
    <property type="match status" value="1"/>
</dbReference>
<dbReference type="GO" id="GO:0015140">
    <property type="term" value="F:malate transmembrane transporter activity"/>
    <property type="evidence" value="ECO:0007669"/>
    <property type="project" value="InterPro"/>
</dbReference>
<dbReference type="InterPro" id="IPR038665">
    <property type="entry name" value="Voltage-dep_anion_channel_sf"/>
</dbReference>
<evidence type="ECO:0000256" key="2">
    <source>
        <dbReference type="ARBA" id="ARBA00022692"/>
    </source>
</evidence>
<sequence>MSSGGLALLLHRTPHRFSGLTTVGTILYILNLAMFLLIVAGLVQRFIRDPSAFKKSLKRHGEGLFFPCFWLSVATILANIQTYGIPSSGPWLIVTVRVCFWTYAACSILNAFGQYYILFTGEHLTPQHMTPSWILPVFPAMLTGTLASIIASDQPIDRRLPILVCGLAYQGLGWLVSLLMYPIYINRLMSAGLPDINTRPGMFIAVGPPSFTALALMGMSSSLPQGYGYFAEHTSAIETLQVMALFSGIFLWAFAFWMFAIAVISCLADARKMSFHLT</sequence>
<gene>
    <name evidence="6" type="ORF">M501DRAFT_1014095</name>
</gene>
<feature type="transmembrane region" description="Helical" evidence="5">
    <location>
        <begin position="202"/>
        <end position="223"/>
    </location>
</feature>
<feature type="transmembrane region" description="Helical" evidence="5">
    <location>
        <begin position="91"/>
        <end position="112"/>
    </location>
</feature>
<name>A0A9P4VTB2_9PEZI</name>
<dbReference type="Pfam" id="PF03595">
    <property type="entry name" value="SLAC1"/>
    <property type="match status" value="1"/>
</dbReference>
<dbReference type="PANTHER" id="PTHR31162">
    <property type="entry name" value="MALIC ACID TRANSPORT PROTEIN-RELATED"/>
    <property type="match status" value="1"/>
</dbReference>
<evidence type="ECO:0000256" key="1">
    <source>
        <dbReference type="ARBA" id="ARBA00004141"/>
    </source>
</evidence>
<feature type="transmembrane region" description="Helical" evidence="5">
    <location>
        <begin position="64"/>
        <end position="85"/>
    </location>
</feature>
<dbReference type="CDD" id="cd09317">
    <property type="entry name" value="TDT_Mae1_like"/>
    <property type="match status" value="1"/>
</dbReference>
<dbReference type="InterPro" id="IPR030185">
    <property type="entry name" value="Mae1"/>
</dbReference>
<dbReference type="Proteomes" id="UP000799429">
    <property type="component" value="Unassembled WGS sequence"/>
</dbReference>
<organism evidence="6 7">
    <name type="scientific">Patellaria atrata CBS 101060</name>
    <dbReference type="NCBI Taxonomy" id="1346257"/>
    <lineage>
        <taxon>Eukaryota</taxon>
        <taxon>Fungi</taxon>
        <taxon>Dikarya</taxon>
        <taxon>Ascomycota</taxon>
        <taxon>Pezizomycotina</taxon>
        <taxon>Dothideomycetes</taxon>
        <taxon>Dothideomycetes incertae sedis</taxon>
        <taxon>Patellariales</taxon>
        <taxon>Patellariaceae</taxon>
        <taxon>Patellaria</taxon>
    </lineage>
</organism>
<dbReference type="GO" id="GO:0016020">
    <property type="term" value="C:membrane"/>
    <property type="evidence" value="ECO:0007669"/>
    <property type="project" value="UniProtKB-SubCell"/>
</dbReference>
<feature type="transmembrane region" description="Helical" evidence="5">
    <location>
        <begin position="133"/>
        <end position="152"/>
    </location>
</feature>
<evidence type="ECO:0000256" key="3">
    <source>
        <dbReference type="ARBA" id="ARBA00022989"/>
    </source>
</evidence>
<feature type="transmembrane region" description="Helical" evidence="5">
    <location>
        <begin position="243"/>
        <end position="268"/>
    </location>
</feature>
<evidence type="ECO:0000256" key="5">
    <source>
        <dbReference type="SAM" id="Phobius"/>
    </source>
</evidence>
<keyword evidence="4 5" id="KW-0472">Membrane</keyword>
<keyword evidence="2 5" id="KW-0812">Transmembrane</keyword>
<dbReference type="PANTHER" id="PTHR31162:SF0">
    <property type="entry name" value="MALIC ACID TRANSPORT PROTEIN"/>
    <property type="match status" value="1"/>
</dbReference>
<dbReference type="AlphaFoldDB" id="A0A9P4VTB2"/>
<evidence type="ECO:0000256" key="4">
    <source>
        <dbReference type="ARBA" id="ARBA00023136"/>
    </source>
</evidence>
<dbReference type="OrthoDB" id="2901184at2759"/>
<keyword evidence="3 5" id="KW-1133">Transmembrane helix</keyword>